<gene>
    <name evidence="1" type="ORF">PACLA_8A032026</name>
</gene>
<dbReference type="Proteomes" id="UP001152795">
    <property type="component" value="Unassembled WGS sequence"/>
</dbReference>
<organism evidence="1 2">
    <name type="scientific">Paramuricea clavata</name>
    <name type="common">Red gorgonian</name>
    <name type="synonym">Violescent sea-whip</name>
    <dbReference type="NCBI Taxonomy" id="317549"/>
    <lineage>
        <taxon>Eukaryota</taxon>
        <taxon>Metazoa</taxon>
        <taxon>Cnidaria</taxon>
        <taxon>Anthozoa</taxon>
        <taxon>Octocorallia</taxon>
        <taxon>Malacalcyonacea</taxon>
        <taxon>Plexauridae</taxon>
        <taxon>Paramuricea</taxon>
    </lineage>
</organism>
<dbReference type="InterPro" id="IPR036790">
    <property type="entry name" value="Frizzled_dom_sf"/>
</dbReference>
<dbReference type="AlphaFoldDB" id="A0A7D9DUA8"/>
<dbReference type="OrthoDB" id="10298767at2759"/>
<protein>
    <submittedName>
        <fullName evidence="1">---NA</fullName>
    </submittedName>
</protein>
<sequence length="293" mass="34069">MASVKGFVVYLLVLFGVLVCKTQGQQLTGTWYELGDLVSCKRVPNEPPCNITRSNFVSDYSSRQYYKLMEKIYRLVRDISRLDSRAQCTHAYEQFLCAQYFPTCKKGQDPRYPNLKISRRIKHDEAIASKCSKVIASCNSFVGSKFVGDRYFLCDHVDNYPPDGWDLDRCVQYDEESRCRSSQEKIPAWLRDHHDQEVQQFMNLTTFRLNHTLPNWCRIRIENFLCRHPICRNNKLLTNYTRQRCSNELECARFVPGEINVDAICLTFSSTSSLFLANLVLIFITILFAICVV</sequence>
<proteinExistence type="predicted"/>
<evidence type="ECO:0000313" key="1">
    <source>
        <dbReference type="EMBL" id="CAB3991649.1"/>
    </source>
</evidence>
<keyword evidence="2" id="KW-1185">Reference proteome</keyword>
<dbReference type="EMBL" id="CACRXK020001892">
    <property type="protein sequence ID" value="CAB3991649.1"/>
    <property type="molecule type" value="Genomic_DNA"/>
</dbReference>
<dbReference type="Gene3D" id="1.10.2000.10">
    <property type="entry name" value="Frizzled cysteine-rich domain"/>
    <property type="match status" value="1"/>
</dbReference>
<reference evidence="1" key="1">
    <citation type="submission" date="2020-04" db="EMBL/GenBank/DDBJ databases">
        <authorList>
            <person name="Alioto T."/>
            <person name="Alioto T."/>
            <person name="Gomez Garrido J."/>
        </authorList>
    </citation>
    <scope>NUCLEOTIDE SEQUENCE</scope>
    <source>
        <strain evidence="1">A484AB</strain>
    </source>
</reference>
<evidence type="ECO:0000313" key="2">
    <source>
        <dbReference type="Proteomes" id="UP001152795"/>
    </source>
</evidence>
<accession>A0A7D9DUA8</accession>
<comment type="caution">
    <text evidence="1">The sequence shown here is derived from an EMBL/GenBank/DDBJ whole genome shotgun (WGS) entry which is preliminary data.</text>
</comment>
<name>A0A7D9DUA8_PARCT</name>